<gene>
    <name evidence="2" type="ORF">EZS28_000457</name>
</gene>
<evidence type="ECO:0000313" key="3">
    <source>
        <dbReference type="Proteomes" id="UP000324800"/>
    </source>
</evidence>
<organism evidence="2 3">
    <name type="scientific">Streblomastix strix</name>
    <dbReference type="NCBI Taxonomy" id="222440"/>
    <lineage>
        <taxon>Eukaryota</taxon>
        <taxon>Metamonada</taxon>
        <taxon>Preaxostyla</taxon>
        <taxon>Oxymonadida</taxon>
        <taxon>Streblomastigidae</taxon>
        <taxon>Streblomastix</taxon>
    </lineage>
</organism>
<evidence type="ECO:0000313" key="2">
    <source>
        <dbReference type="EMBL" id="KAA6404026.1"/>
    </source>
</evidence>
<feature type="region of interest" description="Disordered" evidence="1">
    <location>
        <begin position="23"/>
        <end position="90"/>
    </location>
</feature>
<sequence length="260" mass="28714">MSQTKGSHCSDFRMLYQRPFSANPLSSYRPKSTNPSNPSSSPTPFIHSPFLISPSNSPQHIPVHPTSAQSSSQQSSLTQRSSIQSQTTDVMLRRRNRLEEKAVSGPFGQLIAVVPRPYSVVKKEKEEKEENEKQAVSALQLLNKNINSSIGAQTRPQSGLRNNETKQESSATDPKTINNNMNGSTLTRKQISVSDIGLSKDIPIVMQLEEMMKNKKDQSFGYDSGTLMRSENNNAGIDNADTVLEFGSSIIVTASKKKQR</sequence>
<reference evidence="2 3" key="1">
    <citation type="submission" date="2019-03" db="EMBL/GenBank/DDBJ databases">
        <title>Single cell metagenomics reveals metabolic interactions within the superorganism composed of flagellate Streblomastix strix and complex community of Bacteroidetes bacteria on its surface.</title>
        <authorList>
            <person name="Treitli S.C."/>
            <person name="Kolisko M."/>
            <person name="Husnik F."/>
            <person name="Keeling P."/>
            <person name="Hampl V."/>
        </authorList>
    </citation>
    <scope>NUCLEOTIDE SEQUENCE [LARGE SCALE GENOMIC DNA]</scope>
    <source>
        <strain evidence="2">ST1C</strain>
    </source>
</reference>
<dbReference type="Proteomes" id="UP000324800">
    <property type="component" value="Unassembled WGS sequence"/>
</dbReference>
<comment type="caution">
    <text evidence="2">The sequence shown here is derived from an EMBL/GenBank/DDBJ whole genome shotgun (WGS) entry which is preliminary data.</text>
</comment>
<dbReference type="AlphaFoldDB" id="A0A5J4XB40"/>
<name>A0A5J4XB40_9EUKA</name>
<evidence type="ECO:0000256" key="1">
    <source>
        <dbReference type="SAM" id="MobiDB-lite"/>
    </source>
</evidence>
<proteinExistence type="predicted"/>
<feature type="region of interest" description="Disordered" evidence="1">
    <location>
        <begin position="149"/>
        <end position="185"/>
    </location>
</feature>
<protein>
    <submittedName>
        <fullName evidence="2">Uncharacterized protein</fullName>
    </submittedName>
</protein>
<feature type="compositionally biased region" description="Low complexity" evidence="1">
    <location>
        <begin position="30"/>
        <end position="44"/>
    </location>
</feature>
<feature type="compositionally biased region" description="Low complexity" evidence="1">
    <location>
        <begin position="66"/>
        <end position="88"/>
    </location>
</feature>
<dbReference type="EMBL" id="SNRW01000036">
    <property type="protein sequence ID" value="KAA6404026.1"/>
    <property type="molecule type" value="Genomic_DNA"/>
</dbReference>
<accession>A0A5J4XB40</accession>